<dbReference type="InterPro" id="IPR004919">
    <property type="entry name" value="GmrSD_N"/>
</dbReference>
<dbReference type="AlphaFoldDB" id="A0A1G4VGP5"/>
<dbReference type="PANTHER" id="PTHR35149:SF2">
    <property type="entry name" value="DUF262 DOMAIN-CONTAINING PROTEIN"/>
    <property type="match status" value="1"/>
</dbReference>
<protein>
    <submittedName>
        <fullName evidence="3">Uncharacterized conserved protein</fullName>
    </submittedName>
</protein>
<evidence type="ECO:0000313" key="4">
    <source>
        <dbReference type="Proteomes" id="UP000182124"/>
    </source>
</evidence>
<proteinExistence type="predicted"/>
<sequence>MEEPFKPLSLSIKELFGNADSLYKIPVYQRPYKWESEQVEQLWDDIIEAFDNEEENYFLGSIITAKPRDNERSAYVDVVDGQQRLTTLMIMFCVIRDLFPKINEEFDDPHLVGIDEIKASISLHGKSDRLKLYTHAQHNSDFEKYILKGNTLKLNHPYKYQVRIDEEPKYKFINTALIFKEKFEEIGNDKSEKLIDYLFNQVKIIRIDCKNREFAIKLFQVLNDRGMDLTASDLIKSFLLEKLYTKYLHDPDTSKIKENQFILEWREMENTVSNCDINVNDLFIMYEYFLLAQNPKKSLYDELQSEFETKDPNQIIHDVMNFAKSYYKEIWEAEDVITHSLWYIRWSVYWKTILLTAFHTNYKDIEKLKDELRRYYYLYWIAGKTLSQIKQTSFNMIKWIKENKGMDFILAELDKKIDDDEILDLVERNLNSERAAMNAWMKPLLIMLEYCSTDNKKPAFIPLSKDLHLEHILPIKFEMFKEWGHFNKDTASKWINSIGNLTLLCGSKNIECSNNPFSTKISIYTGKGKYQDKDDKITSFQISQNIVNDYNNSTFDKSWNLDAVKARRVWFLQEVSDILNIDIVVSLEIESEPILY</sequence>
<dbReference type="EMBL" id="FMTY01000002">
    <property type="protein sequence ID" value="SCX06521.1"/>
    <property type="molecule type" value="Genomic_DNA"/>
</dbReference>
<evidence type="ECO:0000259" key="2">
    <source>
        <dbReference type="Pfam" id="PF07510"/>
    </source>
</evidence>
<evidence type="ECO:0000259" key="1">
    <source>
        <dbReference type="Pfam" id="PF03235"/>
    </source>
</evidence>
<dbReference type="STRING" id="329186.SAMN02927925_01015"/>
<gene>
    <name evidence="3" type="ORF">SAMN02927925_01015</name>
</gene>
<evidence type="ECO:0000313" key="3">
    <source>
        <dbReference type="EMBL" id="SCX06521.1"/>
    </source>
</evidence>
<dbReference type="RefSeq" id="WP_023576595.1">
    <property type="nucleotide sequence ID" value="NZ_FMTY01000002.1"/>
</dbReference>
<feature type="domain" description="GmrSD restriction endonucleases N-terminal" evidence="1">
    <location>
        <begin position="12"/>
        <end position="240"/>
    </location>
</feature>
<dbReference type="Pfam" id="PF03235">
    <property type="entry name" value="GmrSD_N"/>
    <property type="match status" value="1"/>
</dbReference>
<dbReference type="InterPro" id="IPR011089">
    <property type="entry name" value="GmrSD_C"/>
</dbReference>
<dbReference type="Proteomes" id="UP000182124">
    <property type="component" value="Unassembled WGS sequence"/>
</dbReference>
<feature type="domain" description="GmrSD restriction endonucleases C-terminal" evidence="2">
    <location>
        <begin position="447"/>
        <end position="572"/>
    </location>
</feature>
<organism evidence="3 4">
    <name type="scientific">Flavobacterium saliperosum</name>
    <dbReference type="NCBI Taxonomy" id="329186"/>
    <lineage>
        <taxon>Bacteria</taxon>
        <taxon>Pseudomonadati</taxon>
        <taxon>Bacteroidota</taxon>
        <taxon>Flavobacteriia</taxon>
        <taxon>Flavobacteriales</taxon>
        <taxon>Flavobacteriaceae</taxon>
        <taxon>Flavobacterium</taxon>
    </lineage>
</organism>
<dbReference type="Pfam" id="PF07510">
    <property type="entry name" value="GmrSD_C"/>
    <property type="match status" value="1"/>
</dbReference>
<name>A0A1G4VGP5_9FLAO</name>
<dbReference type="eggNOG" id="COG1479">
    <property type="taxonomic scope" value="Bacteria"/>
</dbReference>
<accession>A0A1G4VGP5</accession>
<dbReference type="PANTHER" id="PTHR35149">
    <property type="entry name" value="SLL5132 PROTEIN"/>
    <property type="match status" value="1"/>
</dbReference>
<reference evidence="3 4" key="1">
    <citation type="submission" date="2016-10" db="EMBL/GenBank/DDBJ databases">
        <authorList>
            <person name="de Groot N.N."/>
        </authorList>
    </citation>
    <scope>NUCLEOTIDE SEQUENCE [LARGE SCALE GENOMIC DNA]</scope>
    <source>
        <strain evidence="3 4">CGMCC 1.3801</strain>
    </source>
</reference>